<evidence type="ECO:0000313" key="2">
    <source>
        <dbReference type="EMBL" id="HEA23315.1"/>
    </source>
</evidence>
<dbReference type="InterPro" id="IPR000157">
    <property type="entry name" value="TIR_dom"/>
</dbReference>
<sequence length="315" mass="36320">MKNLDKIKLIDMIASELQEQMTFSEIDSYFETYKIPTDHTPSYNSKKVYVKEVLPQVLDEIILEIAEELELKHSYGKVVPKEKIIVRENSSLWKSGHYKLFLSHLASFKVTISQLKNELEKYGISSFVAHEDIEPAKEWQVEIEKGLISMDALCAILMPGFNDSKWTDQEIGFALGRELLIIPVRRDLDPYGFIGKYQGIQAKGKNIGQVAEAIFNIISTHDKTKSIYISNIVDLLLLSNDITEIKNRINSINKINDFPIEKAKQIHERIIENKNFNKPEALKLINAFFIKNDLEKIFKSNFDNNDSQVYDDLPF</sequence>
<dbReference type="Pfam" id="PF13676">
    <property type="entry name" value="TIR_2"/>
    <property type="match status" value="1"/>
</dbReference>
<dbReference type="Proteomes" id="UP000886191">
    <property type="component" value="Unassembled WGS sequence"/>
</dbReference>
<evidence type="ECO:0000259" key="1">
    <source>
        <dbReference type="Pfam" id="PF13676"/>
    </source>
</evidence>
<dbReference type="SUPFAM" id="SSF52200">
    <property type="entry name" value="Toll/Interleukin receptor TIR domain"/>
    <property type="match status" value="1"/>
</dbReference>
<dbReference type="InterPro" id="IPR035897">
    <property type="entry name" value="Toll_tir_struct_dom_sf"/>
</dbReference>
<dbReference type="EMBL" id="DRGL01000078">
    <property type="protein sequence ID" value="HEA23315.1"/>
    <property type="molecule type" value="Genomic_DNA"/>
</dbReference>
<protein>
    <submittedName>
        <fullName evidence="2">Toll/interleukin-1 receptor domain-containing protein</fullName>
    </submittedName>
</protein>
<name>A0A831QRE2_9FLAO</name>
<keyword evidence="2" id="KW-0675">Receptor</keyword>
<feature type="domain" description="TIR" evidence="1">
    <location>
        <begin position="101"/>
        <end position="203"/>
    </location>
</feature>
<comment type="caution">
    <text evidence="2">The sequence shown here is derived from an EMBL/GenBank/DDBJ whole genome shotgun (WGS) entry which is preliminary data.</text>
</comment>
<gene>
    <name evidence="2" type="ORF">ENH87_20725</name>
</gene>
<organism evidence="2">
    <name type="scientific">Pricia antarctica</name>
    <dbReference type="NCBI Taxonomy" id="641691"/>
    <lineage>
        <taxon>Bacteria</taxon>
        <taxon>Pseudomonadati</taxon>
        <taxon>Bacteroidota</taxon>
        <taxon>Flavobacteriia</taxon>
        <taxon>Flavobacteriales</taxon>
        <taxon>Flavobacteriaceae</taxon>
        <taxon>Pricia</taxon>
    </lineage>
</organism>
<dbReference type="AlphaFoldDB" id="A0A831QRE2"/>
<dbReference type="Gene3D" id="3.40.50.10140">
    <property type="entry name" value="Toll/interleukin-1 receptor homology (TIR) domain"/>
    <property type="match status" value="1"/>
</dbReference>
<accession>A0A831QRE2</accession>
<reference evidence="2" key="1">
    <citation type="journal article" date="2020" name="mSystems">
        <title>Genome- and Community-Level Interaction Insights into Carbon Utilization and Element Cycling Functions of Hydrothermarchaeota in Hydrothermal Sediment.</title>
        <authorList>
            <person name="Zhou Z."/>
            <person name="Liu Y."/>
            <person name="Xu W."/>
            <person name="Pan J."/>
            <person name="Luo Z.H."/>
            <person name="Li M."/>
        </authorList>
    </citation>
    <scope>NUCLEOTIDE SEQUENCE [LARGE SCALE GENOMIC DNA]</scope>
    <source>
        <strain evidence="2">HyVt-345</strain>
    </source>
</reference>
<dbReference type="GO" id="GO:0007165">
    <property type="term" value="P:signal transduction"/>
    <property type="evidence" value="ECO:0007669"/>
    <property type="project" value="InterPro"/>
</dbReference>
<proteinExistence type="predicted"/>